<dbReference type="HOGENOM" id="CLU_2328452_0_0_4"/>
<keyword evidence="1" id="KW-1133">Transmembrane helix</keyword>
<name>A4JV80_BURVG</name>
<evidence type="ECO:0000313" key="3">
    <source>
        <dbReference type="Proteomes" id="UP000002287"/>
    </source>
</evidence>
<organism evidence="2 3">
    <name type="scientific">Burkholderia vietnamiensis (strain G4 / LMG 22486)</name>
    <name type="common">Burkholderia cepacia (strain R1808)</name>
    <dbReference type="NCBI Taxonomy" id="269482"/>
    <lineage>
        <taxon>Bacteria</taxon>
        <taxon>Pseudomonadati</taxon>
        <taxon>Pseudomonadota</taxon>
        <taxon>Betaproteobacteria</taxon>
        <taxon>Burkholderiales</taxon>
        <taxon>Burkholderiaceae</taxon>
        <taxon>Burkholderia</taxon>
        <taxon>Burkholderia cepacia complex</taxon>
    </lineage>
</organism>
<reference evidence="2 3" key="1">
    <citation type="submission" date="2007-03" db="EMBL/GenBank/DDBJ databases">
        <title>Complete sequence of plasmid pBVIE03 of Burkholderia vietnamiensis G4.</title>
        <authorList>
            <consortium name="US DOE Joint Genome Institute"/>
            <person name="Copeland A."/>
            <person name="Lucas S."/>
            <person name="Lapidus A."/>
            <person name="Barry K."/>
            <person name="Detter J.C."/>
            <person name="Glavina del Rio T."/>
            <person name="Hammon N."/>
            <person name="Israni S."/>
            <person name="Dalin E."/>
            <person name="Tice H."/>
            <person name="Pitluck S."/>
            <person name="Chain P."/>
            <person name="Malfatti S."/>
            <person name="Shin M."/>
            <person name="Vergez L."/>
            <person name="Schmutz J."/>
            <person name="Larimer F."/>
            <person name="Land M."/>
            <person name="Hauser L."/>
            <person name="Kyrpides N."/>
            <person name="Tiedje J."/>
            <person name="Richardson P."/>
        </authorList>
    </citation>
    <scope>NUCLEOTIDE SEQUENCE [LARGE SCALE GENOMIC DNA]</scope>
    <source>
        <strain evidence="3">G4 / LMG 22486</strain>
        <plasmid evidence="2 3">pBVIE03</plasmid>
    </source>
</reference>
<evidence type="ECO:0000256" key="1">
    <source>
        <dbReference type="SAM" id="Phobius"/>
    </source>
</evidence>
<geneLocation type="plasmid" evidence="2 3">
    <name>pBVIE03</name>
</geneLocation>
<keyword evidence="2" id="KW-0614">Plasmid</keyword>
<accession>A4JV80</accession>
<dbReference type="EMBL" id="CP000619">
    <property type="protein sequence ID" value="ABO60183.1"/>
    <property type="molecule type" value="Genomic_DNA"/>
</dbReference>
<sequence>MVMQVQPPPFGDVLASVVYLVVIVVITRFALRWFLGVRALQRKCDQQSLMLELMAKRLRVELPVERPRDSIVDRGRSVAVRIGSRVAALRARMFSKVR</sequence>
<gene>
    <name evidence="2" type="ordered locus">Bcep1808_7306</name>
</gene>
<dbReference type="Proteomes" id="UP000002287">
    <property type="component" value="Plasmid pBVIE03"/>
</dbReference>
<dbReference type="AlphaFoldDB" id="A4JV80"/>
<feature type="transmembrane region" description="Helical" evidence="1">
    <location>
        <begin position="13"/>
        <end position="35"/>
    </location>
</feature>
<proteinExistence type="predicted"/>
<protein>
    <submittedName>
        <fullName evidence="2">Uncharacterized protein</fullName>
    </submittedName>
</protein>
<dbReference type="KEGG" id="bvi:Bcep1808_7306"/>
<evidence type="ECO:0000313" key="2">
    <source>
        <dbReference type="EMBL" id="ABO60183.1"/>
    </source>
</evidence>
<keyword evidence="1" id="KW-0812">Transmembrane</keyword>
<keyword evidence="1" id="KW-0472">Membrane</keyword>